<dbReference type="InterPro" id="IPR002884">
    <property type="entry name" value="P_dom"/>
</dbReference>
<feature type="active site" description="Charge relay system" evidence="12 13">
    <location>
        <position position="175"/>
    </location>
</feature>
<keyword evidence="5 15" id="KW-0732">Signal</keyword>
<keyword evidence="6 13" id="KW-0378">Hydrolase</keyword>
<gene>
    <name evidence="18" type="primary">pcsk7</name>
</gene>
<keyword evidence="11" id="KW-0325">Glycoprotein</keyword>
<keyword evidence="3" id="KW-0165">Cleavage on pair of basic residues</keyword>
<organism evidence="17 18">
    <name type="scientific">Clupea harengus</name>
    <name type="common">Atlantic herring</name>
    <dbReference type="NCBI Taxonomy" id="7950"/>
    <lineage>
        <taxon>Eukaryota</taxon>
        <taxon>Metazoa</taxon>
        <taxon>Chordata</taxon>
        <taxon>Craniata</taxon>
        <taxon>Vertebrata</taxon>
        <taxon>Euteleostomi</taxon>
        <taxon>Actinopterygii</taxon>
        <taxon>Neopterygii</taxon>
        <taxon>Teleostei</taxon>
        <taxon>Clupei</taxon>
        <taxon>Clupeiformes</taxon>
        <taxon>Clupeoidei</taxon>
        <taxon>Clupeidae</taxon>
        <taxon>Clupea</taxon>
    </lineage>
</organism>
<evidence type="ECO:0000256" key="8">
    <source>
        <dbReference type="ARBA" id="ARBA00022989"/>
    </source>
</evidence>
<protein>
    <submittedName>
        <fullName evidence="18">Proprotein convertase subtilisin/kexin type 7</fullName>
    </submittedName>
</protein>
<feature type="chain" id="PRO_5027871296" evidence="15">
    <location>
        <begin position="24"/>
        <end position="733"/>
    </location>
</feature>
<dbReference type="GeneID" id="105901425"/>
<evidence type="ECO:0000256" key="13">
    <source>
        <dbReference type="PROSITE-ProRule" id="PRU01240"/>
    </source>
</evidence>
<keyword evidence="2 13" id="KW-0645">Protease</keyword>
<dbReference type="Pfam" id="PF16470">
    <property type="entry name" value="S8_pro-domain"/>
    <property type="match status" value="1"/>
</dbReference>
<dbReference type="InterPro" id="IPR015500">
    <property type="entry name" value="Peptidase_S8_subtilisin-rel"/>
</dbReference>
<keyword evidence="4" id="KW-0812">Transmembrane</keyword>
<evidence type="ECO:0000256" key="5">
    <source>
        <dbReference type="ARBA" id="ARBA00022729"/>
    </source>
</evidence>
<evidence type="ECO:0000256" key="4">
    <source>
        <dbReference type="ARBA" id="ARBA00022692"/>
    </source>
</evidence>
<dbReference type="InterPro" id="IPR036852">
    <property type="entry name" value="Peptidase_S8/S53_dom_sf"/>
</dbReference>
<evidence type="ECO:0000256" key="3">
    <source>
        <dbReference type="ARBA" id="ARBA00022685"/>
    </source>
</evidence>
<dbReference type="InterPro" id="IPR032815">
    <property type="entry name" value="S8_pro-domain"/>
</dbReference>
<dbReference type="GO" id="GO:0000139">
    <property type="term" value="C:Golgi membrane"/>
    <property type="evidence" value="ECO:0007669"/>
    <property type="project" value="TreeGrafter"/>
</dbReference>
<feature type="compositionally biased region" description="Basic and acidic residues" evidence="14">
    <location>
        <begin position="204"/>
        <end position="216"/>
    </location>
</feature>
<feature type="active site" description="Charge relay system" evidence="12 13">
    <location>
        <position position="216"/>
    </location>
</feature>
<dbReference type="Pfam" id="PF01483">
    <property type="entry name" value="P_proprotein"/>
    <property type="match status" value="1"/>
</dbReference>
<dbReference type="PROSITE" id="PS00138">
    <property type="entry name" value="SUBTILASE_SER"/>
    <property type="match status" value="1"/>
</dbReference>
<dbReference type="FunFam" id="3.40.50.200:FF:000005">
    <property type="entry name" value="Proprotein convertase subtilisin/kexin type 7"/>
    <property type="match status" value="1"/>
</dbReference>
<dbReference type="InterPro" id="IPR023828">
    <property type="entry name" value="Peptidase_S8_Ser-AS"/>
</dbReference>
<dbReference type="GO" id="GO:0005802">
    <property type="term" value="C:trans-Golgi network"/>
    <property type="evidence" value="ECO:0007669"/>
    <property type="project" value="TreeGrafter"/>
</dbReference>
<reference evidence="18" key="1">
    <citation type="submission" date="2025-08" db="UniProtKB">
        <authorList>
            <consortium name="RefSeq"/>
        </authorList>
    </citation>
    <scope>IDENTIFICATION</scope>
</reference>
<dbReference type="Gene3D" id="3.30.70.850">
    <property type="entry name" value="Peptidase S8, pro-domain"/>
    <property type="match status" value="1"/>
</dbReference>
<feature type="signal peptide" evidence="15">
    <location>
        <begin position="1"/>
        <end position="23"/>
    </location>
</feature>
<evidence type="ECO:0000256" key="6">
    <source>
        <dbReference type="ARBA" id="ARBA00022801"/>
    </source>
</evidence>
<keyword evidence="7 13" id="KW-0720">Serine protease</keyword>
<dbReference type="CDD" id="cd04059">
    <property type="entry name" value="Peptidases_S8_Protein_convertases_Kexins_Furin-like"/>
    <property type="match status" value="1"/>
</dbReference>
<feature type="region of interest" description="Disordered" evidence="14">
    <location>
        <begin position="184"/>
        <end position="216"/>
    </location>
</feature>
<dbReference type="PROSITE" id="PS51829">
    <property type="entry name" value="P_HOMO_B"/>
    <property type="match status" value="1"/>
</dbReference>
<dbReference type="InterPro" id="IPR034182">
    <property type="entry name" value="Kexin/furin"/>
</dbReference>
<dbReference type="Proteomes" id="UP000515152">
    <property type="component" value="Chromosome 9"/>
</dbReference>
<comment type="subcellular location">
    <subcellularLocation>
        <location evidence="1">Membrane</location>
    </subcellularLocation>
</comment>
<dbReference type="PRINTS" id="PR00723">
    <property type="entry name" value="SUBTILISIN"/>
</dbReference>
<dbReference type="GO" id="GO:0004252">
    <property type="term" value="F:serine-type endopeptidase activity"/>
    <property type="evidence" value="ECO:0007669"/>
    <property type="project" value="UniProtKB-UniRule"/>
</dbReference>
<proteinExistence type="inferred from homology"/>
<evidence type="ECO:0000256" key="15">
    <source>
        <dbReference type="SAM" id="SignalP"/>
    </source>
</evidence>
<feature type="domain" description="P/Homo B" evidence="16">
    <location>
        <begin position="469"/>
        <end position="606"/>
    </location>
</feature>
<dbReference type="SUPFAM" id="SSF52743">
    <property type="entry name" value="Subtilisin-like"/>
    <property type="match status" value="1"/>
</dbReference>
<evidence type="ECO:0000259" key="16">
    <source>
        <dbReference type="PROSITE" id="PS51829"/>
    </source>
</evidence>
<accession>A0A6P3VXZ6</accession>
<evidence type="ECO:0000256" key="7">
    <source>
        <dbReference type="ARBA" id="ARBA00022825"/>
    </source>
</evidence>
<evidence type="ECO:0000256" key="12">
    <source>
        <dbReference type="PIRSR" id="PIRSR615500-1"/>
    </source>
</evidence>
<dbReference type="CTD" id="9159"/>
<evidence type="ECO:0000256" key="11">
    <source>
        <dbReference type="ARBA" id="ARBA00023180"/>
    </source>
</evidence>
<dbReference type="InterPro" id="IPR008979">
    <property type="entry name" value="Galactose-bd-like_sf"/>
</dbReference>
<dbReference type="Gene3D" id="3.40.50.200">
    <property type="entry name" value="Peptidase S8/S53 domain"/>
    <property type="match status" value="1"/>
</dbReference>
<keyword evidence="17" id="KW-1185">Reference proteome</keyword>
<dbReference type="PROSITE" id="PS00137">
    <property type="entry name" value="SUBTILASE_HIS"/>
    <property type="match status" value="1"/>
</dbReference>
<evidence type="ECO:0000256" key="10">
    <source>
        <dbReference type="ARBA" id="ARBA00023145"/>
    </source>
</evidence>
<evidence type="ECO:0000256" key="1">
    <source>
        <dbReference type="ARBA" id="ARBA00004370"/>
    </source>
</evidence>
<evidence type="ECO:0000256" key="2">
    <source>
        <dbReference type="ARBA" id="ARBA00022670"/>
    </source>
</evidence>
<evidence type="ECO:0000256" key="9">
    <source>
        <dbReference type="ARBA" id="ARBA00023136"/>
    </source>
</evidence>
<keyword evidence="10" id="KW-0865">Zymogen</keyword>
<keyword evidence="9" id="KW-0472">Membrane</keyword>
<dbReference type="RefSeq" id="XP_012684333.1">
    <property type="nucleotide sequence ID" value="XM_012828879.3"/>
</dbReference>
<sequence>MASSPSFPLLLFLSPLILLTVHPLHTPPLSPDNPHFRSPPPSCGPGQSWAVRLHARLDDEGHDLDELAHLVAEDAGLENRGQIGQLAGHYLLCQGADEGQRGTGAGKALAAHRYVAWHSQELILSRSKRSVAFNDPKYPKQWHLHNELRAGMDINVTGVWERNITGAGVTVVVVDDGVQHTLADIQPNYSPEGSYDLNSNDPDPMPHPDARSDNHHGTRCAGEIAAVSNNSFCAVGVAYGSKVAGIRVLDGPLTDSMEAVAFNKHYQVNDVYSCSWGPDDDGRTVDGPHPLGKAALQHGVIAGRRGFGSIFVVASGNGGQYNDNCNYDGYANSIYTVTIGAVDENGRMPFYAEECASMLAVTFSSGGRSLRSIVTSDWSLQEGTGCTDAHTGTSAAAPLAAGMIALMLQVRPCLTWRDVQHIIAYTATQYTDARADWETNGAGFHHSHQHGFGLLNAWRLVNAAKVWDSVPFLVSYQSPVLREERQILAYPANLVLSWNVTAADLKQSGMKTLEHVSMTMTMAHPRRGTVEIVLLCPSGMSSLIGARRALDPDASGYMDWTFSTVRCWGERAEGQYTLQITDHREPSLSLGTLNHWKLTLYGSSMSFQEVKERQRLVVEAMGGQYLNSNFSLPCPPGLDIAPEKVNPLTSNSLKSLLLLGCFALFWSLYYTLEVALAHLDLRELWRGRRGRAQDGFQAVRLEEGPEMELQLQQQQRVADTVAKAPLITADSAT</sequence>
<keyword evidence="8" id="KW-1133">Transmembrane helix</keyword>
<dbReference type="GO" id="GO:0016485">
    <property type="term" value="P:protein processing"/>
    <property type="evidence" value="ECO:0007669"/>
    <property type="project" value="TreeGrafter"/>
</dbReference>
<evidence type="ECO:0000313" key="17">
    <source>
        <dbReference type="Proteomes" id="UP000515152"/>
    </source>
</evidence>
<dbReference type="AlphaFoldDB" id="A0A6P3VXZ6"/>
<evidence type="ECO:0000313" key="18">
    <source>
        <dbReference type="RefSeq" id="XP_012684333.1"/>
    </source>
</evidence>
<name>A0A6P3VXZ6_CLUHA</name>
<dbReference type="InterPro" id="IPR038466">
    <property type="entry name" value="S8_pro-domain_sf"/>
</dbReference>
<dbReference type="SUPFAM" id="SSF54897">
    <property type="entry name" value="Protease propeptides/inhibitors"/>
    <property type="match status" value="1"/>
</dbReference>
<feature type="compositionally biased region" description="Polar residues" evidence="14">
    <location>
        <begin position="187"/>
        <end position="201"/>
    </location>
</feature>
<dbReference type="Gene3D" id="2.60.120.260">
    <property type="entry name" value="Galactose-binding domain-like"/>
    <property type="match status" value="1"/>
</dbReference>
<dbReference type="SUPFAM" id="SSF49785">
    <property type="entry name" value="Galactose-binding domain-like"/>
    <property type="match status" value="1"/>
</dbReference>
<dbReference type="PROSITE" id="PS51892">
    <property type="entry name" value="SUBTILASE"/>
    <property type="match status" value="1"/>
</dbReference>
<dbReference type="Pfam" id="PF00082">
    <property type="entry name" value="Peptidase_S8"/>
    <property type="match status" value="1"/>
</dbReference>
<dbReference type="InterPro" id="IPR000209">
    <property type="entry name" value="Peptidase_S8/S53_dom"/>
</dbReference>
<dbReference type="OrthoDB" id="300641at2759"/>
<dbReference type="InterPro" id="IPR022398">
    <property type="entry name" value="Peptidase_S8_His-AS"/>
</dbReference>
<evidence type="ECO:0000256" key="14">
    <source>
        <dbReference type="SAM" id="MobiDB-lite"/>
    </source>
</evidence>
<dbReference type="KEGG" id="char:105901425"/>
<dbReference type="FunFam" id="2.60.120.260:FF:000026">
    <property type="entry name" value="proprotein convertase subtilisin/kexin type 7"/>
    <property type="match status" value="1"/>
</dbReference>
<feature type="active site" description="Charge relay system" evidence="12 13">
    <location>
        <position position="394"/>
    </location>
</feature>
<dbReference type="PANTHER" id="PTHR42884">
    <property type="entry name" value="PROPROTEIN CONVERTASE SUBTILISIN/KEXIN-RELATED"/>
    <property type="match status" value="1"/>
</dbReference>
<comment type="similarity">
    <text evidence="13">Belongs to the peptidase S8 family.</text>
</comment>
<dbReference type="PANTHER" id="PTHR42884:SF28">
    <property type="entry name" value="PROPROTEIN CONVERTASE SUBTILISIN_KEXIN TYPE 7"/>
    <property type="match status" value="1"/>
</dbReference>